<keyword evidence="2" id="KW-1185">Reference proteome</keyword>
<comment type="caution">
    <text evidence="1">The sequence shown here is derived from an EMBL/GenBank/DDBJ whole genome shotgun (WGS) entry which is preliminary data.</text>
</comment>
<evidence type="ECO:0000313" key="2">
    <source>
        <dbReference type="Proteomes" id="UP000646827"/>
    </source>
</evidence>
<gene>
    <name evidence="1" type="ORF">INT45_003579</name>
</gene>
<dbReference type="EMBL" id="JAEPRB010000098">
    <property type="protein sequence ID" value="KAG2221865.1"/>
    <property type="molecule type" value="Genomic_DNA"/>
</dbReference>
<dbReference type="OrthoDB" id="10388714at2759"/>
<organism evidence="1 2">
    <name type="scientific">Circinella minor</name>
    <dbReference type="NCBI Taxonomy" id="1195481"/>
    <lineage>
        <taxon>Eukaryota</taxon>
        <taxon>Fungi</taxon>
        <taxon>Fungi incertae sedis</taxon>
        <taxon>Mucoromycota</taxon>
        <taxon>Mucoromycotina</taxon>
        <taxon>Mucoromycetes</taxon>
        <taxon>Mucorales</taxon>
        <taxon>Lichtheimiaceae</taxon>
        <taxon>Circinella</taxon>
    </lineage>
</organism>
<accession>A0A8H7S473</accession>
<sequence length="287" mass="34169">MEILSQHVFPLLTRFYLINERCYNLMAYGSLHHFKTFAEHSVPNLIDFKLTGLDSDYHMELPYLATSTNYLQELYLEDCPEIDSTTLKFFFRQLGSNYRDARCYCCITNDSYCKNDNNEHPPRRVTITNKRNSSLDYDQKIKDNINRRRRMTKITFRNMPGVNFDVLQTLFQECYVEELIIHECDGLDMNDVGKLPFDNDTSYIIPQFQKLDLILTYYQPRYYFFTSKVPIYPSPQIIQETLVKLDSSCVEWRLEFKDYSQVVVGNNNNNEPITQVYNHVEYRKNIN</sequence>
<reference evidence="1 2" key="1">
    <citation type="submission" date="2020-12" db="EMBL/GenBank/DDBJ databases">
        <title>Metabolic potential, ecology and presence of endohyphal bacteria is reflected in genomic diversity of Mucoromycotina.</title>
        <authorList>
            <person name="Muszewska A."/>
            <person name="Okrasinska A."/>
            <person name="Steczkiewicz K."/>
            <person name="Drgas O."/>
            <person name="Orlowska M."/>
            <person name="Perlinska-Lenart U."/>
            <person name="Aleksandrzak-Piekarczyk T."/>
            <person name="Szatraj K."/>
            <person name="Zielenkiewicz U."/>
            <person name="Pilsyk S."/>
            <person name="Malc E."/>
            <person name="Mieczkowski P."/>
            <person name="Kruszewska J.S."/>
            <person name="Biernat P."/>
            <person name="Pawlowska J."/>
        </authorList>
    </citation>
    <scope>NUCLEOTIDE SEQUENCE [LARGE SCALE GENOMIC DNA]</scope>
    <source>
        <strain evidence="1 2">CBS 142.35</strain>
    </source>
</reference>
<dbReference type="AlphaFoldDB" id="A0A8H7S473"/>
<protein>
    <submittedName>
        <fullName evidence="1">Uncharacterized protein</fullName>
    </submittedName>
</protein>
<evidence type="ECO:0000313" key="1">
    <source>
        <dbReference type="EMBL" id="KAG2221865.1"/>
    </source>
</evidence>
<name>A0A8H7S473_9FUNG</name>
<proteinExistence type="predicted"/>
<dbReference type="Proteomes" id="UP000646827">
    <property type="component" value="Unassembled WGS sequence"/>
</dbReference>